<proteinExistence type="predicted"/>
<keyword evidence="1" id="KW-0378">Hydrolase</keyword>
<sequence>MFKPLRALARDLDQGTVTAQALVETALARIQDPSGEGARAFLTVDGAAALDLAQFYDRQRKASRAVPPYAGIPMGVKDLFDLKGQVTRAGSAVLNNAAPATADAPAIARLKAQGFIAVGRNNMTEFAYSGVGLNPHYGTPRSPYDRKTGRIPGGSSSGAGVSVADGMVPLAIGSDTGGSCRIPASYNGIVGYKPSTGRIPTTGAYPLSKTLDSIGPLARTVDCCALADAALAGDWDGEIAEARHELRFAVPRSYFAGTIDETVAADFARAVSDLRKAGIQIEEVVLDELAQLPALNAKGGISAVEAILHHRAQIAEVGAGYDQRVRRRIESGAQISAPDYVEILTMRQKLIGQFNRAMTGFDALVMPTTCNIPPAISAFERDDEYLRLNFLALRNTFTGNFLDCCGISLPMHAEGEAPTGFMLMAPHGQDQQIFVAAKAVEKVFAAR</sequence>
<accession>A0ACC5QY18</accession>
<dbReference type="Proteomes" id="UP000616151">
    <property type="component" value="Unassembled WGS sequence"/>
</dbReference>
<comment type="caution">
    <text evidence="1">The sequence shown here is derived from an EMBL/GenBank/DDBJ whole genome shotgun (WGS) entry which is preliminary data.</text>
</comment>
<dbReference type="EMBL" id="JAENHL010000004">
    <property type="protein sequence ID" value="MBK1865288.1"/>
    <property type="molecule type" value="Genomic_DNA"/>
</dbReference>
<evidence type="ECO:0000313" key="2">
    <source>
        <dbReference type="Proteomes" id="UP000616151"/>
    </source>
</evidence>
<reference evidence="1" key="1">
    <citation type="submission" date="2021-01" db="EMBL/GenBank/DDBJ databases">
        <authorList>
            <person name="Sun Q."/>
        </authorList>
    </citation>
    <scope>NUCLEOTIDE SEQUENCE</scope>
    <source>
        <strain evidence="1">YIM B02566</strain>
    </source>
</reference>
<name>A0ACC5QY18_9HYPH</name>
<organism evidence="1 2">
    <name type="scientific">Taklimakanibacter albus</name>
    <dbReference type="NCBI Taxonomy" id="2800327"/>
    <lineage>
        <taxon>Bacteria</taxon>
        <taxon>Pseudomonadati</taxon>
        <taxon>Pseudomonadota</taxon>
        <taxon>Alphaproteobacteria</taxon>
        <taxon>Hyphomicrobiales</taxon>
        <taxon>Aestuariivirgaceae</taxon>
        <taxon>Taklimakanibacter</taxon>
    </lineage>
</organism>
<evidence type="ECO:0000313" key="1">
    <source>
        <dbReference type="EMBL" id="MBK1865288.1"/>
    </source>
</evidence>
<keyword evidence="2" id="KW-1185">Reference proteome</keyword>
<gene>
    <name evidence="1" type="ORF">JHL16_02905</name>
</gene>
<protein>
    <submittedName>
        <fullName evidence="1">Amidase</fullName>
        <ecNumber evidence="1">3.5.1.4</ecNumber>
    </submittedName>
</protein>
<dbReference type="EC" id="3.5.1.4" evidence="1"/>